<evidence type="ECO:0000256" key="4">
    <source>
        <dbReference type="RuleBase" id="RU365006"/>
    </source>
</evidence>
<accession>A0AAE8T0L1</accession>
<feature type="compositionally biased region" description="Low complexity" evidence="5">
    <location>
        <begin position="843"/>
        <end position="862"/>
    </location>
</feature>
<feature type="compositionally biased region" description="Basic and acidic residues" evidence="5">
    <location>
        <begin position="831"/>
        <end position="842"/>
    </location>
</feature>
<dbReference type="Gene3D" id="3.40.50.10890">
    <property type="match status" value="1"/>
</dbReference>
<evidence type="ECO:0000313" key="8">
    <source>
        <dbReference type="Proteomes" id="UP001187682"/>
    </source>
</evidence>
<comment type="similarity">
    <text evidence="4">Belongs to the metallo-beta-lactamase superfamily. RNA-metabolizing metallo-beta-lactamase-like family. CPSF2/YSH1 subfamily.</text>
</comment>
<evidence type="ECO:0000259" key="6">
    <source>
        <dbReference type="SMART" id="SM01027"/>
    </source>
</evidence>
<dbReference type="GO" id="GO:0005847">
    <property type="term" value="C:mRNA cleavage and polyadenylation specificity factor complex"/>
    <property type="evidence" value="ECO:0007669"/>
    <property type="project" value="InterPro"/>
</dbReference>
<sequence>MFNFCPLQGALSQSPATQSLLELDGGVKVLVGLGWDESFDVEKLKELEKQVQSQTISLVLLTHATVGHLAAFAYCCRNFPRFTNIPIYATRPVSDLGRALLQDLYESTPLAATTIAEDSLSETAFTPAQKEATAAQKLLLQAPTSQDLARYFSLIQPLKYSQPHQPLPTPGTPALNGLTITAYNSGRTLGGTIWHIQHGLESIVYAVDWNLARENVFSGAAWLGGAGGGGAEVIEQLRKPTALICSSRGAGRTAPAGGRAKRDDQLIAMAKACVARGGTALIPVDSSARVLELAYILEHAWRKDARERGPLVSAKLYLAGRSMSSTMRYARTMLEWMDDNINREFEAVQDTMRRTNGDTKEGGPFDFKHAKIVERRAQIQKLLAQDTDNVQTGGRVILASDTSLEWGFSKDLLKGLARDSRNVLILTERPSAVSEKPTLAGSIYDWWEERRDGVSSEQVDGEDIEFVYGGGRELEVRDSARQALEGEELTLYQQWLAQRQMQESVQGGGAGGAAEAAGDVVDDASSESDLESEESDGEQQGRVLNISATMGQARRELRDEDLGITILMKKKGAYDFDVGGRRGRDRMFPLAVRRKRVDEFGEVIRPEEYLRAEEKGDEAAAAAAAAATATAQEGAAGADGGDQENLGRKRRWDESGSKGPQKRPQHSRAMSDDGAKEEVDELDGLEDVEEEVTGPSRLVVSTAKVMVNLRLAFVDFCGLHDKRSLNMLIPLIQPRKLIIVGGSREETGLLAEDCRRLLAPGEETDGDDAAAGRGERVFTPGVGQVVDASVDTNAWTLKLADELVKRLRWQNVRGMGIVTVTGRLSEVSLGEQHDPKRQRTDASSDSTTTGGSVGSNSSNNKSVPTLEVAAASTQRTYRPLHVGDLRLADLRREMQAAGHSAEFRGEGTLLVDGVVAVRKTSTGRVEVAGVVGDGGGAGGVGRARGTLYEVRKVIYRSLAVVGA</sequence>
<name>A0AAE8T0L1_9PEZI</name>
<dbReference type="InterPro" id="IPR001279">
    <property type="entry name" value="Metallo-B-lactamas"/>
</dbReference>
<dbReference type="AlphaFoldDB" id="A0AAE8T0L1"/>
<gene>
    <name evidence="7" type="ORF">DNG_10287</name>
</gene>
<comment type="subcellular location">
    <subcellularLocation>
        <location evidence="1 4">Nucleus</location>
    </subcellularLocation>
</comment>
<dbReference type="Pfam" id="PF10996">
    <property type="entry name" value="Beta-Casp"/>
    <property type="match status" value="1"/>
</dbReference>
<dbReference type="PANTHER" id="PTHR45922">
    <property type="entry name" value="CLEAVAGE AND POLYADENYLATION SPECIFICITY FACTOR SUBUNIT 2"/>
    <property type="match status" value="1"/>
</dbReference>
<feature type="compositionally biased region" description="Basic and acidic residues" evidence="5">
    <location>
        <begin position="645"/>
        <end position="656"/>
    </location>
</feature>
<dbReference type="InterPro" id="IPR036866">
    <property type="entry name" value="RibonucZ/Hydroxyglut_hydro"/>
</dbReference>
<evidence type="ECO:0000313" key="7">
    <source>
        <dbReference type="EMBL" id="SPO07592.1"/>
    </source>
</evidence>
<evidence type="ECO:0000256" key="2">
    <source>
        <dbReference type="ARBA" id="ARBA00022664"/>
    </source>
</evidence>
<feature type="region of interest" description="Disordered" evidence="5">
    <location>
        <begin position="828"/>
        <end position="863"/>
    </location>
</feature>
<dbReference type="Pfam" id="PF13299">
    <property type="entry name" value="CPSF100_C"/>
    <property type="match status" value="1"/>
</dbReference>
<keyword evidence="2 4" id="KW-0507">mRNA processing</keyword>
<comment type="caution">
    <text evidence="7">The sequence shown here is derived from an EMBL/GenBank/DDBJ whole genome shotgun (WGS) entry which is preliminary data.</text>
</comment>
<dbReference type="Pfam" id="PF16661">
    <property type="entry name" value="Lactamase_B_6"/>
    <property type="match status" value="1"/>
</dbReference>
<feature type="region of interest" description="Disordered" evidence="5">
    <location>
        <begin position="621"/>
        <end position="693"/>
    </location>
</feature>
<keyword evidence="4" id="KW-0694">RNA-binding</keyword>
<keyword evidence="8" id="KW-1185">Reference proteome</keyword>
<dbReference type="Gene3D" id="3.60.15.10">
    <property type="entry name" value="Ribonuclease Z/Hydroxyacylglutathione hydrolase-like"/>
    <property type="match status" value="1"/>
</dbReference>
<dbReference type="GO" id="GO:0006397">
    <property type="term" value="P:mRNA processing"/>
    <property type="evidence" value="ECO:0007669"/>
    <property type="project" value="UniProtKB-KW"/>
</dbReference>
<feature type="compositionally biased region" description="Low complexity" evidence="5">
    <location>
        <begin position="621"/>
        <end position="636"/>
    </location>
</feature>
<keyword evidence="3 4" id="KW-0539">Nucleus</keyword>
<dbReference type="SUPFAM" id="SSF56281">
    <property type="entry name" value="Metallo-hydrolase/oxidoreductase"/>
    <property type="match status" value="1"/>
</dbReference>
<feature type="compositionally biased region" description="Acidic residues" evidence="5">
    <location>
        <begin position="678"/>
        <end position="692"/>
    </location>
</feature>
<dbReference type="InterPro" id="IPR022712">
    <property type="entry name" value="Beta_Casp"/>
</dbReference>
<evidence type="ECO:0000256" key="3">
    <source>
        <dbReference type="ARBA" id="ARBA00023242"/>
    </source>
</evidence>
<dbReference type="PANTHER" id="PTHR45922:SF1">
    <property type="entry name" value="CLEAVAGE AND POLYADENYLATION SPECIFICITY FACTOR SUBUNIT 2"/>
    <property type="match status" value="1"/>
</dbReference>
<dbReference type="InterPro" id="IPR027075">
    <property type="entry name" value="CPSF2"/>
</dbReference>
<feature type="domain" description="Beta-Casp" evidence="6">
    <location>
        <begin position="290"/>
        <end position="443"/>
    </location>
</feature>
<dbReference type="InterPro" id="IPR025069">
    <property type="entry name" value="Cpsf2_C"/>
</dbReference>
<protein>
    <recommendedName>
        <fullName evidence="4">Cleavage and polyadenylation specificity factor subunit 2</fullName>
    </recommendedName>
    <alternativeName>
        <fullName evidence="4">Cleavage and polyadenylation specificity factor 100 kDa subunit</fullName>
    </alternativeName>
</protein>
<feature type="region of interest" description="Disordered" evidence="5">
    <location>
        <begin position="503"/>
        <end position="541"/>
    </location>
</feature>
<dbReference type="Proteomes" id="UP001187682">
    <property type="component" value="Unassembled WGS sequence"/>
</dbReference>
<dbReference type="GO" id="GO:0003723">
    <property type="term" value="F:RNA binding"/>
    <property type="evidence" value="ECO:0007669"/>
    <property type="project" value="UniProtKB-KW"/>
</dbReference>
<organism evidence="7 8">
    <name type="scientific">Cephalotrichum gorgonifer</name>
    <dbReference type="NCBI Taxonomy" id="2041049"/>
    <lineage>
        <taxon>Eukaryota</taxon>
        <taxon>Fungi</taxon>
        <taxon>Dikarya</taxon>
        <taxon>Ascomycota</taxon>
        <taxon>Pezizomycotina</taxon>
        <taxon>Sordariomycetes</taxon>
        <taxon>Hypocreomycetidae</taxon>
        <taxon>Microascales</taxon>
        <taxon>Microascaceae</taxon>
        <taxon>Cephalotrichum</taxon>
    </lineage>
</organism>
<evidence type="ECO:0000256" key="5">
    <source>
        <dbReference type="SAM" id="MobiDB-lite"/>
    </source>
</evidence>
<evidence type="ECO:0000256" key="1">
    <source>
        <dbReference type="ARBA" id="ARBA00004123"/>
    </source>
</evidence>
<dbReference type="EMBL" id="ONZQ02000022">
    <property type="protein sequence ID" value="SPO07592.1"/>
    <property type="molecule type" value="Genomic_DNA"/>
</dbReference>
<feature type="compositionally biased region" description="Acidic residues" evidence="5">
    <location>
        <begin position="520"/>
        <end position="537"/>
    </location>
</feature>
<dbReference type="SMART" id="SM01027">
    <property type="entry name" value="Beta-Casp"/>
    <property type="match status" value="1"/>
</dbReference>
<proteinExistence type="inferred from homology"/>
<reference evidence="7" key="1">
    <citation type="submission" date="2018-03" db="EMBL/GenBank/DDBJ databases">
        <authorList>
            <person name="Guldener U."/>
        </authorList>
    </citation>
    <scope>NUCLEOTIDE SEQUENCE</scope>
</reference>